<evidence type="ECO:0000313" key="3">
    <source>
        <dbReference type="Proteomes" id="UP000701801"/>
    </source>
</evidence>
<feature type="region of interest" description="Disordered" evidence="1">
    <location>
        <begin position="1"/>
        <end position="57"/>
    </location>
</feature>
<organism evidence="2 3">
    <name type="scientific">Hymenoscyphus albidus</name>
    <dbReference type="NCBI Taxonomy" id="595503"/>
    <lineage>
        <taxon>Eukaryota</taxon>
        <taxon>Fungi</taxon>
        <taxon>Dikarya</taxon>
        <taxon>Ascomycota</taxon>
        <taxon>Pezizomycotina</taxon>
        <taxon>Leotiomycetes</taxon>
        <taxon>Helotiales</taxon>
        <taxon>Helotiaceae</taxon>
        <taxon>Hymenoscyphus</taxon>
    </lineage>
</organism>
<accession>A0A9N9LVQ2</accession>
<evidence type="ECO:0000256" key="1">
    <source>
        <dbReference type="SAM" id="MobiDB-lite"/>
    </source>
</evidence>
<proteinExistence type="predicted"/>
<dbReference type="EMBL" id="CAJVRM010000412">
    <property type="protein sequence ID" value="CAG8980733.1"/>
    <property type="molecule type" value="Genomic_DNA"/>
</dbReference>
<evidence type="ECO:0000313" key="2">
    <source>
        <dbReference type="EMBL" id="CAG8980733.1"/>
    </source>
</evidence>
<feature type="compositionally biased region" description="Polar residues" evidence="1">
    <location>
        <begin position="1"/>
        <end position="10"/>
    </location>
</feature>
<dbReference type="InterPro" id="IPR022190">
    <property type="entry name" value="DUF3716"/>
</dbReference>
<dbReference type="Proteomes" id="UP000701801">
    <property type="component" value="Unassembled WGS sequence"/>
</dbReference>
<dbReference type="OrthoDB" id="4174112at2759"/>
<dbReference type="Pfam" id="PF12511">
    <property type="entry name" value="DUF3716"/>
    <property type="match status" value="1"/>
</dbReference>
<gene>
    <name evidence="2" type="ORF">HYALB_00012931</name>
</gene>
<protein>
    <submittedName>
        <fullName evidence="2">Uncharacterized protein</fullName>
    </submittedName>
</protein>
<feature type="compositionally biased region" description="Low complexity" evidence="1">
    <location>
        <begin position="11"/>
        <end position="34"/>
    </location>
</feature>
<name>A0A9N9LVQ2_9HELO</name>
<keyword evidence="3" id="KW-1185">Reference proteome</keyword>
<feature type="compositionally biased region" description="Basic and acidic residues" evidence="1">
    <location>
        <begin position="169"/>
        <end position="181"/>
    </location>
</feature>
<dbReference type="AlphaFoldDB" id="A0A9N9LVQ2"/>
<reference evidence="2" key="1">
    <citation type="submission" date="2021-07" db="EMBL/GenBank/DDBJ databases">
        <authorList>
            <person name="Durling M."/>
        </authorList>
    </citation>
    <scope>NUCLEOTIDE SEQUENCE</scope>
</reference>
<feature type="region of interest" description="Disordered" evidence="1">
    <location>
        <begin position="165"/>
        <end position="203"/>
    </location>
</feature>
<sequence>MSSPTDNFQVGNSGNNESGGSIPSPDSQPESQPETKPKVKRGVKGPIDMTKTKRTSKYRREYDPVKHGPIIVNGHVPGKTTDAHFELFPMPIVNDIELKQGKKLTLNHKYSSASWLVSTRGAVQEVQCDHCEDGPYTKCIVVPGVLNNSCSNCLYNAQLTKCSHRTDRKRSQNELEVRDGGGQDQQPTETLNAPRKKPRRSMSFAEKNAPKLITFTREEMGAMTREVFNMSREQLIQHHHTMDLKSFVVARYLAVVQWREADSWLDEHLQK</sequence>
<comment type="caution">
    <text evidence="2">The sequence shown here is derived from an EMBL/GenBank/DDBJ whole genome shotgun (WGS) entry which is preliminary data.</text>
</comment>